<dbReference type="PANTHER" id="PTHR31963">
    <property type="entry name" value="RAS GUANINE NUCLEOTIDE EXCHANGE FACTOR K"/>
    <property type="match status" value="1"/>
</dbReference>
<keyword evidence="1" id="KW-1133">Transmembrane helix</keyword>
<feature type="transmembrane region" description="Helical" evidence="1">
    <location>
        <begin position="44"/>
        <end position="64"/>
    </location>
</feature>
<organism evidence="2 3">
    <name type="scientific">Salvia divinorum</name>
    <name type="common">Maria pastora</name>
    <name type="synonym">Diviner's sage</name>
    <dbReference type="NCBI Taxonomy" id="28513"/>
    <lineage>
        <taxon>Eukaryota</taxon>
        <taxon>Viridiplantae</taxon>
        <taxon>Streptophyta</taxon>
        <taxon>Embryophyta</taxon>
        <taxon>Tracheophyta</taxon>
        <taxon>Spermatophyta</taxon>
        <taxon>Magnoliopsida</taxon>
        <taxon>eudicotyledons</taxon>
        <taxon>Gunneridae</taxon>
        <taxon>Pentapetalae</taxon>
        <taxon>asterids</taxon>
        <taxon>lamiids</taxon>
        <taxon>Lamiales</taxon>
        <taxon>Lamiaceae</taxon>
        <taxon>Nepetoideae</taxon>
        <taxon>Mentheae</taxon>
        <taxon>Salviinae</taxon>
        <taxon>Salvia</taxon>
        <taxon>Salvia subgen. Calosphace</taxon>
    </lineage>
</organism>
<proteinExistence type="predicted"/>
<feature type="transmembrane region" description="Helical" evidence="1">
    <location>
        <begin position="250"/>
        <end position="268"/>
    </location>
</feature>
<feature type="transmembrane region" description="Helical" evidence="1">
    <location>
        <begin position="84"/>
        <end position="105"/>
    </location>
</feature>
<evidence type="ECO:0000313" key="2">
    <source>
        <dbReference type="EMBL" id="KAL1562493.1"/>
    </source>
</evidence>
<feature type="transmembrane region" description="Helical" evidence="1">
    <location>
        <begin position="173"/>
        <end position="202"/>
    </location>
</feature>
<keyword evidence="1" id="KW-0812">Transmembrane</keyword>
<gene>
    <name evidence="2" type="ORF">AAHA92_05068</name>
</gene>
<dbReference type="PANTHER" id="PTHR31963:SF17">
    <property type="entry name" value="PROTEIN, PUTATIVE (DUF3537)-RELATED"/>
    <property type="match status" value="1"/>
</dbReference>
<dbReference type="Pfam" id="PF12056">
    <property type="entry name" value="DUF3537"/>
    <property type="match status" value="1"/>
</dbReference>
<dbReference type="InterPro" id="IPR021924">
    <property type="entry name" value="DUF3537"/>
</dbReference>
<protein>
    <submittedName>
        <fullName evidence="2">Uncharacterized protein</fullName>
    </submittedName>
</protein>
<keyword evidence="1" id="KW-0472">Membrane</keyword>
<comment type="caution">
    <text evidence="2">The sequence shown here is derived from an EMBL/GenBank/DDBJ whole genome shotgun (WGS) entry which is preliminary data.</text>
</comment>
<evidence type="ECO:0000256" key="1">
    <source>
        <dbReference type="SAM" id="Phobius"/>
    </source>
</evidence>
<name>A0ABD1I4R7_SALDI</name>
<sequence length="431" mass="49047">MESGVSDHDLSSENKSNSAAHDPNFGLRSYISPLKWLFLDHSSLWRAGISWSIFFLLNVCVPIVSHFLYSCSTCDPAHQRPYDAIVQLSLSSFAAISFFCLSSFARTYGFRKFLFLDKLGDESDKIQQGYAQQFNRSMKLLLAFVLPCFLADSVYKVWWFSTVGTQIPYFYNIYLSKAVMCTLLMCSWLYRTTICYVVCILFRLTCYLQVLKLEGYAQVFERESDVASILTRHLRIRRNLRVISHRFRRFILLTLITVTMSQFISLLVTTEPSSRIDICTAGELALCSITLVTGLFICLRSAAKITHKAQAITSLAAKWHACSTMSSLDEMYDETPRGQNSSIGTVYPVTLDWDSDKEGDEDDELNDTSSVPNYANTISYQKRQALAIYFEHNKAGVSVYGFMLDRTRLHTIFAVHLSLTLWILNKTIGVS</sequence>
<dbReference type="Proteomes" id="UP001567538">
    <property type="component" value="Unassembled WGS sequence"/>
</dbReference>
<feature type="transmembrane region" description="Helical" evidence="1">
    <location>
        <begin position="280"/>
        <end position="299"/>
    </location>
</feature>
<reference evidence="2 3" key="1">
    <citation type="submission" date="2024-06" db="EMBL/GenBank/DDBJ databases">
        <title>A chromosome level genome sequence of Diviner's sage (Salvia divinorum).</title>
        <authorList>
            <person name="Ford S.A."/>
            <person name="Ro D.-K."/>
            <person name="Ness R.W."/>
            <person name="Phillips M.A."/>
        </authorList>
    </citation>
    <scope>NUCLEOTIDE SEQUENCE [LARGE SCALE GENOMIC DNA]</scope>
    <source>
        <strain evidence="2">SAF-2024a</strain>
        <tissue evidence="2">Leaf</tissue>
    </source>
</reference>
<accession>A0ABD1I4R7</accession>
<dbReference type="AlphaFoldDB" id="A0ABD1I4R7"/>
<dbReference type="EMBL" id="JBEAFC010000003">
    <property type="protein sequence ID" value="KAL1562493.1"/>
    <property type="molecule type" value="Genomic_DNA"/>
</dbReference>
<feature type="transmembrane region" description="Helical" evidence="1">
    <location>
        <begin position="140"/>
        <end position="161"/>
    </location>
</feature>
<keyword evidence="3" id="KW-1185">Reference proteome</keyword>
<evidence type="ECO:0000313" key="3">
    <source>
        <dbReference type="Proteomes" id="UP001567538"/>
    </source>
</evidence>